<keyword evidence="1" id="KW-0732">Signal</keyword>
<protein>
    <recommendedName>
        <fullName evidence="4">Lipoprotein</fullName>
    </recommendedName>
</protein>
<feature type="signal peptide" evidence="1">
    <location>
        <begin position="1"/>
        <end position="20"/>
    </location>
</feature>
<accession>A0A4R5M8Q5</accession>
<proteinExistence type="predicted"/>
<dbReference type="AlphaFoldDB" id="A0A4R5M8Q5"/>
<dbReference type="OrthoDB" id="9008831at2"/>
<dbReference type="Proteomes" id="UP000295722">
    <property type="component" value="Unassembled WGS sequence"/>
</dbReference>
<dbReference type="EMBL" id="SMRP01000009">
    <property type="protein sequence ID" value="TDG22045.1"/>
    <property type="molecule type" value="Genomic_DNA"/>
</dbReference>
<evidence type="ECO:0000313" key="3">
    <source>
        <dbReference type="Proteomes" id="UP000295722"/>
    </source>
</evidence>
<keyword evidence="3" id="KW-1185">Reference proteome</keyword>
<sequence>MKLTKSRVCAFTVAAIAAVAAVCYAIGGPDQNTYIAGFMPCSAVDSSGQPQDCIPVDRSRLSIAALRGM</sequence>
<comment type="caution">
    <text evidence="2">The sequence shown here is derived from an EMBL/GenBank/DDBJ whole genome shotgun (WGS) entry which is preliminary data.</text>
</comment>
<gene>
    <name evidence="2" type="ORF">EYW47_19355</name>
</gene>
<reference evidence="2 3" key="1">
    <citation type="submission" date="2019-03" db="EMBL/GenBank/DDBJ databases">
        <title>Paraburkholderia sp. 4M-K11, isolated from subtropical forest soil.</title>
        <authorList>
            <person name="Gao Z.-H."/>
            <person name="Qiu L.-H."/>
        </authorList>
    </citation>
    <scope>NUCLEOTIDE SEQUENCE [LARGE SCALE GENOMIC DNA]</scope>
    <source>
        <strain evidence="2 3">4M-K11</strain>
    </source>
</reference>
<evidence type="ECO:0008006" key="4">
    <source>
        <dbReference type="Google" id="ProtNLM"/>
    </source>
</evidence>
<dbReference type="RefSeq" id="WP_133196445.1">
    <property type="nucleotide sequence ID" value="NZ_JBHUCW010000037.1"/>
</dbReference>
<name>A0A4R5M8Q5_9BURK</name>
<feature type="chain" id="PRO_5020365583" description="Lipoprotein" evidence="1">
    <location>
        <begin position="21"/>
        <end position="69"/>
    </location>
</feature>
<evidence type="ECO:0000256" key="1">
    <source>
        <dbReference type="SAM" id="SignalP"/>
    </source>
</evidence>
<evidence type="ECO:0000313" key="2">
    <source>
        <dbReference type="EMBL" id="TDG22045.1"/>
    </source>
</evidence>
<organism evidence="2 3">
    <name type="scientific">Paraburkholderia silviterrae</name>
    <dbReference type="NCBI Taxonomy" id="2528715"/>
    <lineage>
        <taxon>Bacteria</taxon>
        <taxon>Pseudomonadati</taxon>
        <taxon>Pseudomonadota</taxon>
        <taxon>Betaproteobacteria</taxon>
        <taxon>Burkholderiales</taxon>
        <taxon>Burkholderiaceae</taxon>
        <taxon>Paraburkholderia</taxon>
    </lineage>
</organism>